<proteinExistence type="inferred from homology"/>
<accession>A0A024CHP1</accession>
<evidence type="ECO:0000313" key="4">
    <source>
        <dbReference type="EMBL" id="AHZ34108.1"/>
    </source>
</evidence>
<dbReference type="GO" id="GO:0030089">
    <property type="term" value="C:phycobilisome"/>
    <property type="evidence" value="ECO:0007669"/>
    <property type="project" value="UniProtKB-KW"/>
</dbReference>
<organism evidence="4">
    <name type="scientific">uncultured Synechococcus sp</name>
    <dbReference type="NCBI Taxonomy" id="154535"/>
    <lineage>
        <taxon>Bacteria</taxon>
        <taxon>Bacillati</taxon>
        <taxon>Cyanobacteriota</taxon>
        <taxon>Cyanophyceae</taxon>
        <taxon>Synechococcales</taxon>
        <taxon>Synechococcaceae</taxon>
        <taxon>Synechococcus</taxon>
        <taxon>environmental samples</taxon>
    </lineage>
</organism>
<dbReference type="InterPro" id="IPR011989">
    <property type="entry name" value="ARM-like"/>
</dbReference>
<keyword evidence="3" id="KW-0605">Phycobilisome</keyword>
<sequence>MNVSPLEGAIADLQAAKTTPELIRATKSLCNLHTVDAISALIEVLGFNNPAVASVATAGLIELGSQAVPSLLVSLDEKNYGSRAWVVRALASIRDPRSLDLLEHALAKDIAPSVRRSAARGLAELNLIYPEESSKLNRCLLALLAAIKDDEWVVRYSAIFGIEMHLLRYNSTNKDQCILGLKQLSSNSESIKVIRLRATLALQRVNPS</sequence>
<comment type="similarity">
    <text evidence="1">Belongs to the CpcE/RpcE/PecE family.</text>
</comment>
<dbReference type="EMBL" id="KF846556">
    <property type="protein sequence ID" value="AHZ34108.1"/>
    <property type="molecule type" value="Genomic_DNA"/>
</dbReference>
<reference evidence="4" key="1">
    <citation type="journal article" date="2014" name="FEMS Microbiol. Ecol.">
        <title>Development of a targeted metagenomic approach to study a genomic region involved in light harvesting in marine Synechococcus.</title>
        <authorList>
            <person name="Humily F."/>
            <person name="Farrant G.K."/>
            <person name="Marie D."/>
            <person name="Perennou M."/>
            <person name="Mazard S."/>
            <person name="Labadie K."/>
            <person name="Aury J.-M."/>
            <person name="Wincker P."/>
            <person name="Nicolas Segui A."/>
            <person name="Scanlan D.J."/>
            <person name="Garczarek L."/>
        </authorList>
    </citation>
    <scope>NUCLEOTIDE SEQUENCE</scope>
</reference>
<evidence type="ECO:0000256" key="1">
    <source>
        <dbReference type="ARBA" id="ARBA00009299"/>
    </source>
</evidence>
<gene>
    <name evidence="4" type="primary">rpcF</name>
</gene>
<dbReference type="PANTHER" id="PTHR12697:SF38">
    <property type="entry name" value="PBS LYASE HEAT DOMAIN PROTEIN REPEAT-CONTAINING PROTEIN"/>
    <property type="match status" value="1"/>
</dbReference>
<dbReference type="Pfam" id="PF13646">
    <property type="entry name" value="HEAT_2"/>
    <property type="match status" value="1"/>
</dbReference>
<dbReference type="SUPFAM" id="SSF48371">
    <property type="entry name" value="ARM repeat"/>
    <property type="match status" value="1"/>
</dbReference>
<dbReference type="PANTHER" id="PTHR12697">
    <property type="entry name" value="PBS LYASE HEAT-LIKE PROTEIN"/>
    <property type="match status" value="1"/>
</dbReference>
<keyword evidence="2" id="KW-0042">Antenna complex</keyword>
<dbReference type="Gene3D" id="1.25.10.10">
    <property type="entry name" value="Leucine-rich Repeat Variant"/>
    <property type="match status" value="1"/>
</dbReference>
<dbReference type="GO" id="GO:0016829">
    <property type="term" value="F:lyase activity"/>
    <property type="evidence" value="ECO:0007669"/>
    <property type="project" value="UniProtKB-KW"/>
</dbReference>
<dbReference type="InterPro" id="IPR016024">
    <property type="entry name" value="ARM-type_fold"/>
</dbReference>
<evidence type="ECO:0000256" key="2">
    <source>
        <dbReference type="ARBA" id="ARBA00022549"/>
    </source>
</evidence>
<dbReference type="GO" id="GO:0016491">
    <property type="term" value="F:oxidoreductase activity"/>
    <property type="evidence" value="ECO:0007669"/>
    <property type="project" value="TreeGrafter"/>
</dbReference>
<name>A0A024CHP1_9SYNE</name>
<dbReference type="InterPro" id="IPR004155">
    <property type="entry name" value="PBS_lyase_HEAT"/>
</dbReference>
<evidence type="ECO:0000256" key="3">
    <source>
        <dbReference type="ARBA" id="ARBA00022738"/>
    </source>
</evidence>
<protein>
    <submittedName>
        <fullName evidence="4">Putative phycoerythrobilin:Cys-84 alpha R-phycocyanin II lyase, RpcF subunit</fullName>
    </submittedName>
</protein>
<dbReference type="AlphaFoldDB" id="A0A024CHP1"/>
<dbReference type="SMART" id="SM00567">
    <property type="entry name" value="EZ_HEAT"/>
    <property type="match status" value="2"/>
</dbReference>
<keyword evidence="4" id="KW-0456">Lyase</keyword>